<dbReference type="AlphaFoldDB" id="A0A4Q0NW27"/>
<evidence type="ECO:0000256" key="5">
    <source>
        <dbReference type="ARBA" id="ARBA00023125"/>
    </source>
</evidence>
<dbReference type="InterPro" id="IPR002789">
    <property type="entry name" value="HerA_central"/>
</dbReference>
<evidence type="ECO:0000313" key="8">
    <source>
        <dbReference type="EMBL" id="RXG15758.1"/>
    </source>
</evidence>
<sequence length="568" mass="63065">MSNQKINPFKHEYFLGYINQVLPQFVKVHFPSSVLLNGFTHFGKEFNGGLVGSFVVIEGDKYGFLGRITELSLPESERLSLNEKAFQTSDFHPTGKIEILLSFDLYNPFDVKKGLTAYPNIGAKVFVSSGELVQEYMSRFGVRSGEIANTISIGSLVSSPNTKVKINLQSIFGRHCAIVGTTGGGKSYTVSKLVESLIATGNKAILIDATGEYRGSYDKIKSIDIGNGENIFHYSQLTIDDMFFLLKPSPRTQTPKLMEAIRSLKMVKIVGEATQIEHNGDAIPIEDGLLKKNGKPKKPYDVLYYRNISAIENGMADFDFMKLSHQLSAECVYDNGTTWGGVAPNDVSYCVSLISRVTNLANTPELNQIFGFQQGKTENDITDVLNEFISIENTDNKLLRLNLENVKYDFQVRETLVNAIGKFLLAKARSGSFKDSPVVVFIDEAHQFLNKSIKDEYFDSKPLDAFDSIAKECRKHGLFLCIATQMPRDIPQGTLSQMGTFIAHRLINHFDKEAVSNACSTANKNTLDFLPILGEGEAILTGVDFPMPIIMKFDEPIIKPDSSTPRLS</sequence>
<evidence type="ECO:0000259" key="7">
    <source>
        <dbReference type="SMART" id="SM00382"/>
    </source>
</evidence>
<evidence type="ECO:0000256" key="4">
    <source>
        <dbReference type="ARBA" id="ARBA00022840"/>
    </source>
</evidence>
<dbReference type="GO" id="GO:0016787">
    <property type="term" value="F:hydrolase activity"/>
    <property type="evidence" value="ECO:0007669"/>
    <property type="project" value="UniProtKB-KW"/>
</dbReference>
<dbReference type="OrthoDB" id="9806951at2"/>
<keyword evidence="1" id="KW-0547">Nucleotide-binding</keyword>
<keyword evidence="9" id="KW-1185">Reference proteome</keyword>
<keyword evidence="3" id="KW-0347">Helicase</keyword>
<dbReference type="InterPro" id="IPR027417">
    <property type="entry name" value="P-loop_NTPase"/>
</dbReference>
<proteinExistence type="predicted"/>
<dbReference type="PANTHER" id="PTHR42957:SF1">
    <property type="entry name" value="HELICASE MJ1565-RELATED"/>
    <property type="match status" value="1"/>
</dbReference>
<dbReference type="SUPFAM" id="SSF52540">
    <property type="entry name" value="P-loop containing nucleoside triphosphate hydrolases"/>
    <property type="match status" value="1"/>
</dbReference>
<keyword evidence="6" id="KW-0413">Isomerase</keyword>
<dbReference type="InterPro" id="IPR003593">
    <property type="entry name" value="AAA+_ATPase"/>
</dbReference>
<dbReference type="Proteomes" id="UP000289859">
    <property type="component" value="Unassembled WGS sequence"/>
</dbReference>
<dbReference type="GO" id="GO:0003677">
    <property type="term" value="F:DNA binding"/>
    <property type="evidence" value="ECO:0007669"/>
    <property type="project" value="UniProtKB-KW"/>
</dbReference>
<dbReference type="Pfam" id="PF05872">
    <property type="entry name" value="HerA_C"/>
    <property type="match status" value="1"/>
</dbReference>
<dbReference type="GO" id="GO:0004386">
    <property type="term" value="F:helicase activity"/>
    <property type="evidence" value="ECO:0007669"/>
    <property type="project" value="UniProtKB-KW"/>
</dbReference>
<feature type="domain" description="AAA+ ATPase" evidence="7">
    <location>
        <begin position="172"/>
        <end position="520"/>
    </location>
</feature>
<dbReference type="PANTHER" id="PTHR42957">
    <property type="entry name" value="HELICASE MJ1565-RELATED"/>
    <property type="match status" value="1"/>
</dbReference>
<dbReference type="Gene3D" id="3.40.50.300">
    <property type="entry name" value="P-loop containing nucleotide triphosphate hydrolases"/>
    <property type="match status" value="2"/>
</dbReference>
<dbReference type="InterPro" id="IPR033186">
    <property type="entry name" value="HerA_C"/>
</dbReference>
<dbReference type="InterPro" id="IPR008571">
    <property type="entry name" value="HerA-like"/>
</dbReference>
<keyword evidence="4" id="KW-0067">ATP-binding</keyword>
<dbReference type="RefSeq" id="WP_128766592.1">
    <property type="nucleotide sequence ID" value="NZ_JBHUOO010000022.1"/>
</dbReference>
<name>A0A4Q0NW27_9FLAO</name>
<evidence type="ECO:0000256" key="6">
    <source>
        <dbReference type="ARBA" id="ARBA00023235"/>
    </source>
</evidence>
<comment type="caution">
    <text evidence="8">The sequence shown here is derived from an EMBL/GenBank/DDBJ whole genome shotgun (WGS) entry which is preliminary data.</text>
</comment>
<dbReference type="Pfam" id="PF01935">
    <property type="entry name" value="DUF87"/>
    <property type="match status" value="1"/>
</dbReference>
<dbReference type="EMBL" id="QOVK01000020">
    <property type="protein sequence ID" value="RXG15758.1"/>
    <property type="molecule type" value="Genomic_DNA"/>
</dbReference>
<gene>
    <name evidence="8" type="ORF">DSM02_3299</name>
</gene>
<reference evidence="8 9" key="1">
    <citation type="submission" date="2018-07" db="EMBL/GenBank/DDBJ databases">
        <title>Leeuwenhoekiella genomics.</title>
        <authorList>
            <person name="Tahon G."/>
            <person name="Willems A."/>
        </authorList>
    </citation>
    <scope>NUCLEOTIDE SEQUENCE [LARGE SCALE GENOMIC DNA]</scope>
    <source>
        <strain evidence="8 9">LMG 29608</strain>
    </source>
</reference>
<evidence type="ECO:0000256" key="2">
    <source>
        <dbReference type="ARBA" id="ARBA00022801"/>
    </source>
</evidence>
<organism evidence="8 9">
    <name type="scientific">Leeuwenhoekiella polynyae</name>
    <dbReference type="NCBI Taxonomy" id="1550906"/>
    <lineage>
        <taxon>Bacteria</taxon>
        <taxon>Pseudomonadati</taxon>
        <taxon>Bacteroidota</taxon>
        <taxon>Flavobacteriia</taxon>
        <taxon>Flavobacteriales</taxon>
        <taxon>Flavobacteriaceae</taxon>
        <taxon>Leeuwenhoekiella</taxon>
    </lineage>
</organism>
<evidence type="ECO:0000313" key="9">
    <source>
        <dbReference type="Proteomes" id="UP000289859"/>
    </source>
</evidence>
<evidence type="ECO:0000256" key="1">
    <source>
        <dbReference type="ARBA" id="ARBA00022741"/>
    </source>
</evidence>
<evidence type="ECO:0000256" key="3">
    <source>
        <dbReference type="ARBA" id="ARBA00022806"/>
    </source>
</evidence>
<dbReference type="GO" id="GO:0005524">
    <property type="term" value="F:ATP binding"/>
    <property type="evidence" value="ECO:0007669"/>
    <property type="project" value="UniProtKB-KW"/>
</dbReference>
<accession>A0A4Q0NW27</accession>
<dbReference type="SMART" id="SM00382">
    <property type="entry name" value="AAA"/>
    <property type="match status" value="1"/>
</dbReference>
<keyword evidence="2" id="KW-0378">Hydrolase</keyword>
<keyword evidence="5" id="KW-0238">DNA-binding</keyword>
<protein>
    <recommendedName>
        <fullName evidence="7">AAA+ ATPase domain-containing protein</fullName>
    </recommendedName>
</protein>